<feature type="domain" description="PAS" evidence="6">
    <location>
        <begin position="24"/>
        <end position="59"/>
    </location>
</feature>
<sequence>MKEFTQLSGEVSIPCGVELVSTTNMQGIITYANKAFCEIAGYNADELIGKNHNIVRHPDMPKAAFQDLWTHLKQGEVWRGAVKNRTKSGGFYWVDAFVSPIYRNGCLEGYQSVRVRLGDAEKERAIALYQKINRSKNVKIAVGQYHKFKLFFAVLSAILTYLAALYINPISTLFYPLLLAVLFRRELLIKPKIEKRMAKEYDSVSRVVFCDDNTSAQEFHYKIEQGRVRTILGRTVDNSNLLLSSVMDLKRCSLDAQDNIGLETQELSSISVAMEEMATTIADIAQNSVITSECVDSAAGHCQTAITSIEMTRSKVEQLAEDVAESSHVATTLAADAEKIGAVMHEIQGVAEQTNLLALNAAIEAARAGEQGRGFAVVADEVRALSLRTHQATERIQSSVQGIQDTLKRLAEILRLSEKSSHECVENTLETENKIAMLTNIMADISGVAIQTSTSAEEQSLVSQEIRSNIFRVNEASNANLVQSEMVAKLASDLEKQAEELGSFSRQS</sequence>
<evidence type="ECO:0000313" key="8">
    <source>
        <dbReference type="Proteomes" id="UP000095131"/>
    </source>
</evidence>
<evidence type="ECO:0000259" key="6">
    <source>
        <dbReference type="PROSITE" id="PS50112"/>
    </source>
</evidence>
<dbReference type="PANTHER" id="PTHR32089">
    <property type="entry name" value="METHYL-ACCEPTING CHEMOTAXIS PROTEIN MCPB"/>
    <property type="match status" value="1"/>
</dbReference>
<dbReference type="PATRIC" id="fig|45658.8.peg.3602"/>
<evidence type="ECO:0000313" key="7">
    <source>
        <dbReference type="EMBL" id="ODS04505.1"/>
    </source>
</evidence>
<keyword evidence="7" id="KW-0675">Receptor</keyword>
<comment type="subcellular location">
    <subcellularLocation>
        <location evidence="1">Membrane</location>
    </subcellularLocation>
</comment>
<dbReference type="SMART" id="SM00283">
    <property type="entry name" value="MA"/>
    <property type="match status" value="1"/>
</dbReference>
<dbReference type="AlphaFoldDB" id="A0A1E3WFA2"/>
<dbReference type="GO" id="GO:0016020">
    <property type="term" value="C:membrane"/>
    <property type="evidence" value="ECO:0007669"/>
    <property type="project" value="UniProtKB-SubCell"/>
</dbReference>
<dbReference type="Pfam" id="PF08447">
    <property type="entry name" value="PAS_3"/>
    <property type="match status" value="1"/>
</dbReference>
<keyword evidence="4" id="KW-1133">Transmembrane helix</keyword>
<dbReference type="InterPro" id="IPR004089">
    <property type="entry name" value="MCPsignal_dom"/>
</dbReference>
<dbReference type="GO" id="GO:0007165">
    <property type="term" value="P:signal transduction"/>
    <property type="evidence" value="ECO:0007669"/>
    <property type="project" value="UniProtKB-KW"/>
</dbReference>
<keyword evidence="4" id="KW-0812">Transmembrane</keyword>
<dbReference type="SUPFAM" id="SSF58104">
    <property type="entry name" value="Methyl-accepting chemotaxis protein (MCP) signaling domain"/>
    <property type="match status" value="1"/>
</dbReference>
<dbReference type="PANTHER" id="PTHR32089:SF52">
    <property type="entry name" value="CHEMOTAXIS SIGNAL TRANSDUCTION SYSTEM METHYL ACCEPTING SENSORY TRANSDUCER WITH PAS SENSORY DOMAIN"/>
    <property type="match status" value="1"/>
</dbReference>
<accession>A0A1E3WFA2</accession>
<dbReference type="SUPFAM" id="SSF55785">
    <property type="entry name" value="PYP-like sensor domain (PAS domain)"/>
    <property type="match status" value="1"/>
</dbReference>
<evidence type="ECO:0000256" key="1">
    <source>
        <dbReference type="ARBA" id="ARBA00004370"/>
    </source>
</evidence>
<dbReference type="Pfam" id="PF00015">
    <property type="entry name" value="MCPsignal"/>
    <property type="match status" value="1"/>
</dbReference>
<dbReference type="RefSeq" id="WP_244882222.1">
    <property type="nucleotide sequence ID" value="NZ_CP134278.1"/>
</dbReference>
<comment type="caution">
    <text evidence="7">The sequence shown here is derived from an EMBL/GenBank/DDBJ whole genome shotgun (WGS) entry which is preliminary data.</text>
</comment>
<evidence type="ECO:0000259" key="5">
    <source>
        <dbReference type="PROSITE" id="PS50111"/>
    </source>
</evidence>
<evidence type="ECO:0000256" key="2">
    <source>
        <dbReference type="ARBA" id="ARBA00023224"/>
    </source>
</evidence>
<dbReference type="InterPro" id="IPR000014">
    <property type="entry name" value="PAS"/>
</dbReference>
<evidence type="ECO:0000256" key="3">
    <source>
        <dbReference type="PROSITE-ProRule" id="PRU00284"/>
    </source>
</evidence>
<reference evidence="7 8" key="1">
    <citation type="submission" date="2016-08" db="EMBL/GenBank/DDBJ databases">
        <title>Genome sequencing of Vibrio scophthalmi strain FP3289, an isolated from Paralichthys olivaceus.</title>
        <authorList>
            <person name="Han H.-J."/>
        </authorList>
    </citation>
    <scope>NUCLEOTIDE SEQUENCE [LARGE SCALE GENOMIC DNA]</scope>
    <source>
        <strain evidence="7 8">FP3289</strain>
    </source>
</reference>
<dbReference type="PROSITE" id="PS50111">
    <property type="entry name" value="CHEMOTAXIS_TRANSDUC_2"/>
    <property type="match status" value="1"/>
</dbReference>
<dbReference type="PROSITE" id="PS50112">
    <property type="entry name" value="PAS"/>
    <property type="match status" value="1"/>
</dbReference>
<dbReference type="CDD" id="cd00130">
    <property type="entry name" value="PAS"/>
    <property type="match status" value="1"/>
</dbReference>
<dbReference type="InterPro" id="IPR035965">
    <property type="entry name" value="PAS-like_dom_sf"/>
</dbReference>
<dbReference type="EMBL" id="MDCJ01000007">
    <property type="protein sequence ID" value="ODS04505.1"/>
    <property type="molecule type" value="Genomic_DNA"/>
</dbReference>
<keyword evidence="2 3" id="KW-0807">Transducer</keyword>
<name>A0A1E3WFA2_9VIBR</name>
<evidence type="ECO:0000256" key="4">
    <source>
        <dbReference type="SAM" id="Phobius"/>
    </source>
</evidence>
<keyword evidence="4" id="KW-0472">Membrane</keyword>
<dbReference type="Gene3D" id="3.30.450.20">
    <property type="entry name" value="PAS domain"/>
    <property type="match status" value="1"/>
</dbReference>
<dbReference type="NCBIfam" id="TIGR00229">
    <property type="entry name" value="sensory_box"/>
    <property type="match status" value="1"/>
</dbReference>
<dbReference type="Gene3D" id="1.10.287.950">
    <property type="entry name" value="Methyl-accepting chemotaxis protein"/>
    <property type="match status" value="1"/>
</dbReference>
<dbReference type="InterPro" id="IPR013655">
    <property type="entry name" value="PAS_fold_3"/>
</dbReference>
<feature type="domain" description="Methyl-accepting transducer" evidence="5">
    <location>
        <begin position="238"/>
        <end position="474"/>
    </location>
</feature>
<gene>
    <name evidence="7" type="ORF">VSF3289_03644</name>
</gene>
<proteinExistence type="predicted"/>
<feature type="transmembrane region" description="Helical" evidence="4">
    <location>
        <begin position="148"/>
        <end position="167"/>
    </location>
</feature>
<organism evidence="7 8">
    <name type="scientific">Vibrio scophthalmi</name>
    <dbReference type="NCBI Taxonomy" id="45658"/>
    <lineage>
        <taxon>Bacteria</taxon>
        <taxon>Pseudomonadati</taxon>
        <taxon>Pseudomonadota</taxon>
        <taxon>Gammaproteobacteria</taxon>
        <taxon>Vibrionales</taxon>
        <taxon>Vibrionaceae</taxon>
        <taxon>Vibrio</taxon>
    </lineage>
</organism>
<dbReference type="Proteomes" id="UP000095131">
    <property type="component" value="Unassembled WGS sequence"/>
</dbReference>
<dbReference type="GO" id="GO:0006935">
    <property type="term" value="P:chemotaxis"/>
    <property type="evidence" value="ECO:0007669"/>
    <property type="project" value="UniProtKB-ARBA"/>
</dbReference>
<protein>
    <submittedName>
        <fullName evidence="7">Aerotaxis receptor</fullName>
    </submittedName>
</protein>